<dbReference type="SUPFAM" id="SSF101148">
    <property type="entry name" value="Plant invertase/pectin methylesterase inhibitor"/>
    <property type="match status" value="1"/>
</dbReference>
<keyword evidence="5 6" id="KW-0063">Aspartyl esterase</keyword>
<dbReference type="SUPFAM" id="SSF51126">
    <property type="entry name" value="Pectin lyase-like"/>
    <property type="match status" value="1"/>
</dbReference>
<accession>A0AAP0P7Y3</accession>
<dbReference type="GO" id="GO:0004857">
    <property type="term" value="F:enzyme inhibitor activity"/>
    <property type="evidence" value="ECO:0007669"/>
    <property type="project" value="InterPro"/>
</dbReference>
<dbReference type="GO" id="GO:0030599">
    <property type="term" value="F:pectinesterase activity"/>
    <property type="evidence" value="ECO:0007669"/>
    <property type="project" value="UniProtKB-UniRule"/>
</dbReference>
<dbReference type="InterPro" id="IPR018040">
    <property type="entry name" value="Pectinesterase_Tyr_AS"/>
</dbReference>
<comment type="function">
    <text evidence="6">Acts in the modification of cell walls via demethylesterification of cell wall pectin.</text>
</comment>
<dbReference type="EMBL" id="JBBNAE010000004">
    <property type="protein sequence ID" value="KAK9131560.1"/>
    <property type="molecule type" value="Genomic_DNA"/>
</dbReference>
<comment type="catalytic activity">
    <reaction evidence="6">
        <text>[(1-&gt;4)-alpha-D-galacturonosyl methyl ester](n) + n H2O = [(1-&gt;4)-alpha-D-galacturonosyl](n) + n methanol + n H(+)</text>
        <dbReference type="Rhea" id="RHEA:22380"/>
        <dbReference type="Rhea" id="RHEA-COMP:14570"/>
        <dbReference type="Rhea" id="RHEA-COMP:14573"/>
        <dbReference type="ChEBI" id="CHEBI:15377"/>
        <dbReference type="ChEBI" id="CHEBI:15378"/>
        <dbReference type="ChEBI" id="CHEBI:17790"/>
        <dbReference type="ChEBI" id="CHEBI:140522"/>
        <dbReference type="ChEBI" id="CHEBI:140523"/>
        <dbReference type="EC" id="3.1.1.11"/>
    </reaction>
</comment>
<dbReference type="EC" id="3.1.1.11" evidence="6"/>
<keyword evidence="9" id="KW-1185">Reference proteome</keyword>
<comment type="similarity">
    <text evidence="2">In the N-terminal section; belongs to the PMEI family.</text>
</comment>
<keyword evidence="4 6" id="KW-0378">Hydrolase</keyword>
<dbReference type="CDD" id="cd15799">
    <property type="entry name" value="PMEI-like_4"/>
    <property type="match status" value="1"/>
</dbReference>
<dbReference type="InterPro" id="IPR000070">
    <property type="entry name" value="Pectinesterase_cat"/>
</dbReference>
<proteinExistence type="inferred from homology"/>
<evidence type="ECO:0000313" key="8">
    <source>
        <dbReference type="EMBL" id="KAK9131560.1"/>
    </source>
</evidence>
<keyword evidence="6" id="KW-0134">Cell wall</keyword>
<feature type="domain" description="Pectinesterase inhibitor" evidence="7">
    <location>
        <begin position="37"/>
        <end position="174"/>
    </location>
</feature>
<comment type="pathway">
    <text evidence="1 6">Glycan metabolism; pectin degradation; 2-dehydro-3-deoxy-D-gluconate from pectin: step 1/5.</text>
</comment>
<dbReference type="NCBIfam" id="TIGR01614">
    <property type="entry name" value="PME_inhib"/>
    <property type="match status" value="1"/>
</dbReference>
<dbReference type="PROSITE" id="PS00800">
    <property type="entry name" value="PECTINESTERASE_1"/>
    <property type="match status" value="1"/>
</dbReference>
<evidence type="ECO:0000256" key="5">
    <source>
        <dbReference type="ARBA" id="ARBA00023085"/>
    </source>
</evidence>
<sequence>MIFMNKSTMPSPLVPLLLILLVLFLSSFSYVVIGSVHGDEYLQSKCLTVSSSTFLSSVKSTLLEVNQVTSLVSKFVNEFGELRVSSAISDCVDLLDYTADELSLSEFAMENPNAKGNSSTGNRSSDLKTWLSAALGNLDTCNEGFEGTNSIVKNVIGGGLQQVSSDVANILRMVRSDGLLSSNKSSSSVNFPGWMRMRDRRLLQAPASNISADVVVALDGTGSYTSITDAIAAAPEYSSRRYVIYVKRGVYKENVEIKKKKWNLMIIGDGAGATVISGNRNFIDGWTTFRSATFGKYGS</sequence>
<evidence type="ECO:0000256" key="1">
    <source>
        <dbReference type="ARBA" id="ARBA00005184"/>
    </source>
</evidence>
<reference evidence="8 9" key="1">
    <citation type="submission" date="2024-01" db="EMBL/GenBank/DDBJ databases">
        <title>Genome assemblies of Stephania.</title>
        <authorList>
            <person name="Yang L."/>
        </authorList>
    </citation>
    <scope>NUCLEOTIDE SEQUENCE [LARGE SCALE GENOMIC DNA]</scope>
    <source>
        <strain evidence="8">QJT</strain>
        <tissue evidence="8">Leaf</tissue>
    </source>
</reference>
<comment type="caution">
    <text evidence="8">The sequence shown here is derived from an EMBL/GenBank/DDBJ whole genome shotgun (WGS) entry which is preliminary data.</text>
</comment>
<comment type="similarity">
    <text evidence="3">In the C-terminal section; belongs to the pectinesterase family.</text>
</comment>
<keyword evidence="6" id="KW-0964">Secreted</keyword>
<dbReference type="PANTHER" id="PTHR31707">
    <property type="entry name" value="PECTINESTERASE"/>
    <property type="match status" value="1"/>
</dbReference>
<dbReference type="Pfam" id="PF04043">
    <property type="entry name" value="PMEI"/>
    <property type="match status" value="1"/>
</dbReference>
<dbReference type="Gene3D" id="1.20.140.40">
    <property type="entry name" value="Invertase/pectin methylesterase inhibitor family protein"/>
    <property type="match status" value="1"/>
</dbReference>
<dbReference type="SMART" id="SM00856">
    <property type="entry name" value="PMEI"/>
    <property type="match status" value="1"/>
</dbReference>
<dbReference type="Gene3D" id="2.160.20.10">
    <property type="entry name" value="Single-stranded right-handed beta-helix, Pectin lyase-like"/>
    <property type="match status" value="1"/>
</dbReference>
<dbReference type="GO" id="GO:0045490">
    <property type="term" value="P:pectin catabolic process"/>
    <property type="evidence" value="ECO:0007669"/>
    <property type="project" value="UniProtKB-UniRule"/>
</dbReference>
<evidence type="ECO:0000256" key="2">
    <source>
        <dbReference type="ARBA" id="ARBA00006027"/>
    </source>
</evidence>
<evidence type="ECO:0000313" key="9">
    <source>
        <dbReference type="Proteomes" id="UP001417504"/>
    </source>
</evidence>
<organism evidence="8 9">
    <name type="scientific">Stephania japonica</name>
    <dbReference type="NCBI Taxonomy" id="461633"/>
    <lineage>
        <taxon>Eukaryota</taxon>
        <taxon>Viridiplantae</taxon>
        <taxon>Streptophyta</taxon>
        <taxon>Embryophyta</taxon>
        <taxon>Tracheophyta</taxon>
        <taxon>Spermatophyta</taxon>
        <taxon>Magnoliopsida</taxon>
        <taxon>Ranunculales</taxon>
        <taxon>Menispermaceae</taxon>
        <taxon>Menispermoideae</taxon>
        <taxon>Cissampelideae</taxon>
        <taxon>Stephania</taxon>
    </lineage>
</organism>
<dbReference type="Pfam" id="PF01095">
    <property type="entry name" value="Pectinesterase"/>
    <property type="match status" value="1"/>
</dbReference>
<gene>
    <name evidence="8" type="ORF">Sjap_012047</name>
</gene>
<dbReference type="InterPro" id="IPR006501">
    <property type="entry name" value="Pectinesterase_inhib_dom"/>
</dbReference>
<dbReference type="InterPro" id="IPR011050">
    <property type="entry name" value="Pectin_lyase_fold/virulence"/>
</dbReference>
<evidence type="ECO:0000256" key="3">
    <source>
        <dbReference type="ARBA" id="ARBA00007786"/>
    </source>
</evidence>
<dbReference type="AlphaFoldDB" id="A0AAP0P7Y3"/>
<dbReference type="InterPro" id="IPR012334">
    <property type="entry name" value="Pectin_lyas_fold"/>
</dbReference>
<comment type="subcellular location">
    <subcellularLocation>
        <location evidence="6">Secreted</location>
        <location evidence="6">Cell wall</location>
    </subcellularLocation>
</comment>
<protein>
    <recommendedName>
        <fullName evidence="6">Pectinesterase</fullName>
        <ecNumber evidence="6">3.1.1.11</ecNumber>
    </recommendedName>
</protein>
<dbReference type="GO" id="GO:0042545">
    <property type="term" value="P:cell wall modification"/>
    <property type="evidence" value="ECO:0007669"/>
    <property type="project" value="UniProtKB-UniRule"/>
</dbReference>
<evidence type="ECO:0000256" key="4">
    <source>
        <dbReference type="ARBA" id="ARBA00022801"/>
    </source>
</evidence>
<dbReference type="InterPro" id="IPR035513">
    <property type="entry name" value="Invertase/methylesterase_inhib"/>
</dbReference>
<evidence type="ECO:0000256" key="6">
    <source>
        <dbReference type="RuleBase" id="RU000589"/>
    </source>
</evidence>
<keyword evidence="6" id="KW-0961">Cell wall biogenesis/degradation</keyword>
<dbReference type="Proteomes" id="UP001417504">
    <property type="component" value="Unassembled WGS sequence"/>
</dbReference>
<name>A0AAP0P7Y3_9MAGN</name>
<evidence type="ECO:0000259" key="7">
    <source>
        <dbReference type="SMART" id="SM00856"/>
    </source>
</evidence>